<evidence type="ECO:0000259" key="6">
    <source>
        <dbReference type="Pfam" id="PF01979"/>
    </source>
</evidence>
<feature type="binding site" evidence="4">
    <location>
        <position position="198"/>
    </location>
    <ligand>
        <name>Zn(2+)</name>
        <dbReference type="ChEBI" id="CHEBI:29105"/>
        <label>2</label>
    </ligand>
</feature>
<accession>A0A166F317</accession>
<gene>
    <name evidence="7" type="primary">allB</name>
    <name evidence="4" type="synonym">pyrC</name>
    <name evidence="7" type="ORF">MBCUT_03130</name>
</gene>
<dbReference type="Pfam" id="PF01979">
    <property type="entry name" value="Amidohydro_1"/>
    <property type="match status" value="1"/>
</dbReference>
<evidence type="ECO:0000256" key="4">
    <source>
        <dbReference type="HAMAP-Rule" id="MF_00220"/>
    </source>
</evidence>
<dbReference type="Proteomes" id="UP000077275">
    <property type="component" value="Unassembled WGS sequence"/>
</dbReference>
<evidence type="ECO:0000313" key="8">
    <source>
        <dbReference type="Proteomes" id="UP000077275"/>
    </source>
</evidence>
<feature type="binding site" evidence="4">
    <location>
        <position position="72"/>
    </location>
    <ligand>
        <name>Zn(2+)</name>
        <dbReference type="ChEBI" id="CHEBI:29105"/>
        <label>1</label>
    </ligand>
</feature>
<dbReference type="PROSITE" id="PS00482">
    <property type="entry name" value="DIHYDROOROTASE_1"/>
    <property type="match status" value="1"/>
</dbReference>
<comment type="similarity">
    <text evidence="4">Belongs to the metallo-dependent hydrolases superfamily. DHOase family. Class I DHOase subfamily.</text>
</comment>
<feature type="binding site" evidence="4">
    <location>
        <position position="156"/>
    </location>
    <ligand>
        <name>Zn(2+)</name>
        <dbReference type="ChEBI" id="CHEBI:29105"/>
        <label>1</label>
    </ligand>
</feature>
<dbReference type="InterPro" id="IPR006680">
    <property type="entry name" value="Amidohydro-rel"/>
</dbReference>
<feature type="domain" description="Amidohydrolase-related" evidence="6">
    <location>
        <begin position="63"/>
        <end position="505"/>
    </location>
</feature>
<dbReference type="GO" id="GO:0004038">
    <property type="term" value="F:allantoinase activity"/>
    <property type="evidence" value="ECO:0007669"/>
    <property type="project" value="TreeGrafter"/>
</dbReference>
<evidence type="ECO:0000256" key="5">
    <source>
        <dbReference type="SAM" id="MobiDB-lite"/>
    </source>
</evidence>
<name>A0A166F317_9EURY</name>
<comment type="pathway">
    <text evidence="4">Pyrimidine metabolism; UMP biosynthesis via de novo pathway; (S)-dihydroorotate from bicarbonate: step 3/3.</text>
</comment>
<dbReference type="PATRIC" id="fig|47311.3.peg.343"/>
<dbReference type="AlphaFoldDB" id="A0A166F317"/>
<dbReference type="Gene3D" id="2.30.40.10">
    <property type="entry name" value="Urease, subunit C, domain 1"/>
    <property type="match status" value="2"/>
</dbReference>
<dbReference type="UniPathway" id="UPA00070">
    <property type="reaction ID" value="UER00117"/>
</dbReference>
<protein>
    <recommendedName>
        <fullName evidence="4">Dihydroorotase</fullName>
        <shortName evidence="4">DHOase</shortName>
        <ecNumber evidence="4">3.5.2.3</ecNumber>
    </recommendedName>
</protein>
<dbReference type="GO" id="GO:0008270">
    <property type="term" value="F:zinc ion binding"/>
    <property type="evidence" value="ECO:0007669"/>
    <property type="project" value="UniProtKB-UniRule"/>
</dbReference>
<feature type="compositionally biased region" description="Low complexity" evidence="5">
    <location>
        <begin position="295"/>
        <end position="319"/>
    </location>
</feature>
<dbReference type="PANTHER" id="PTHR43668">
    <property type="entry name" value="ALLANTOINASE"/>
    <property type="match status" value="1"/>
</dbReference>
<keyword evidence="4" id="KW-0862">Zinc</keyword>
<dbReference type="STRING" id="47311.MBCUT_03130"/>
<evidence type="ECO:0000256" key="1">
    <source>
        <dbReference type="ARBA" id="ARBA00022723"/>
    </source>
</evidence>
<dbReference type="InterPro" id="IPR011059">
    <property type="entry name" value="Metal-dep_hydrolase_composite"/>
</dbReference>
<feature type="binding site" evidence="4">
    <location>
        <position position="74"/>
    </location>
    <ligand>
        <name>Zn(2+)</name>
        <dbReference type="ChEBI" id="CHEBI:29105"/>
        <label>1</label>
    </ligand>
</feature>
<keyword evidence="8" id="KW-1185">Reference proteome</keyword>
<feature type="active site" evidence="4">
    <location>
        <position position="390"/>
    </location>
</feature>
<dbReference type="Gene3D" id="3.20.20.140">
    <property type="entry name" value="Metal-dependent hydrolases"/>
    <property type="match status" value="2"/>
</dbReference>
<sequence>MNIISYEKIKIKMEGTMNDLVLKNSKLVNKSGSYYVSVNDGKIANISKQPLKADVEIDINEKFVLPGLIDPHVHFRDPGLTYKESFKSGSFAAANGGFTTIIDMPNTVPQTNTAENFKEKMKIAKNKSIVDFGLHSGINNLEEIKKIAELKPSSFKIFMDLEEDNSLDTIFRNISIAERDLNSENSKSQKFNLKITVHGENKAIIEDNTERLKKMECIRGNAPIDYSYARPSKAEVVSVKYAISLAKKYNIDLHICHLSTKEALDIAKLEQKRQYDIDNTLKSKTKQNKTDNTLKSKTTQNNTKNTLKSKTTQNNTKNTLKSKRKQENTTESYKSKIHNITTEITPHHLLLDSDVFDKYGTIAKTNPPLRLKGENLAVTDLGDIDMIGTDHAPHTLEEKERGVWNSAPGIPNLETVLSLLLTEVNKGSIELSSISKLLSENPAKIFGLKNKGNIEVGKDADFVVVDLKKEGKFNLDNFYTKAKYTPFENYEYKGIAIMTISNGNIIMNDGDVIGNNEGKYVHY</sequence>
<feature type="binding site" evidence="4">
    <location>
        <position position="257"/>
    </location>
    <ligand>
        <name>Zn(2+)</name>
        <dbReference type="ChEBI" id="CHEBI:29105"/>
        <label>2</label>
    </ligand>
</feature>
<evidence type="ECO:0000256" key="3">
    <source>
        <dbReference type="ARBA" id="ARBA00022975"/>
    </source>
</evidence>
<comment type="cofactor">
    <cofactor evidence="4">
        <name>Zn(2+)</name>
        <dbReference type="ChEBI" id="CHEBI:29105"/>
    </cofactor>
    <text evidence="4">Binds 2 Zn(2+) ions per subunit.</text>
</comment>
<keyword evidence="1 4" id="KW-0479">Metal-binding</keyword>
<comment type="function">
    <text evidence="4">Catalyzes the reversible cyclization of carbamoyl aspartate to dihydroorotate.</text>
</comment>
<dbReference type="InterPro" id="IPR002195">
    <property type="entry name" value="Dihydroorotase_CS"/>
</dbReference>
<dbReference type="GO" id="GO:0004151">
    <property type="term" value="F:dihydroorotase activity"/>
    <property type="evidence" value="ECO:0007669"/>
    <property type="project" value="UniProtKB-UniRule"/>
</dbReference>
<dbReference type="CDD" id="cd01318">
    <property type="entry name" value="DHOase_IIb"/>
    <property type="match status" value="1"/>
</dbReference>
<proteinExistence type="inferred from homology"/>
<comment type="catalytic activity">
    <reaction evidence="4">
        <text>(S)-dihydroorotate + H2O = N-carbamoyl-L-aspartate + H(+)</text>
        <dbReference type="Rhea" id="RHEA:24296"/>
        <dbReference type="ChEBI" id="CHEBI:15377"/>
        <dbReference type="ChEBI" id="CHEBI:15378"/>
        <dbReference type="ChEBI" id="CHEBI:30864"/>
        <dbReference type="ChEBI" id="CHEBI:32814"/>
        <dbReference type="EC" id="3.5.2.3"/>
    </reaction>
</comment>
<dbReference type="EC" id="3.5.2.3" evidence="4"/>
<reference evidence="7 8" key="1">
    <citation type="submission" date="2016-04" db="EMBL/GenBank/DDBJ databases">
        <title>Genome sequence of Methanobrevibacter cuticularis DSM 11139.</title>
        <authorList>
            <person name="Poehlein A."/>
            <person name="Seedorf H."/>
            <person name="Daniel R."/>
        </authorList>
    </citation>
    <scope>NUCLEOTIDE SEQUENCE [LARGE SCALE GENOMIC DNA]</scope>
    <source>
        <strain evidence="7 8">DSM 11139</strain>
    </source>
</reference>
<organism evidence="7 8">
    <name type="scientific">Methanobrevibacter cuticularis</name>
    <dbReference type="NCBI Taxonomy" id="47311"/>
    <lineage>
        <taxon>Archaea</taxon>
        <taxon>Methanobacteriati</taxon>
        <taxon>Methanobacteriota</taxon>
        <taxon>Methanomada group</taxon>
        <taxon>Methanobacteria</taxon>
        <taxon>Methanobacteriales</taxon>
        <taxon>Methanobacteriaceae</taxon>
        <taxon>Methanobrevibacter</taxon>
    </lineage>
</organism>
<feature type="binding site" evidence="4">
    <location>
        <begin position="74"/>
        <end position="76"/>
    </location>
    <ligand>
        <name>substrate</name>
    </ligand>
</feature>
<dbReference type="InterPro" id="IPR004722">
    <property type="entry name" value="DHOase"/>
</dbReference>
<comment type="caution">
    <text evidence="7">The sequence shown here is derived from an EMBL/GenBank/DDBJ whole genome shotgun (WGS) entry which is preliminary data.</text>
</comment>
<evidence type="ECO:0000313" key="7">
    <source>
        <dbReference type="EMBL" id="KZX17266.1"/>
    </source>
</evidence>
<dbReference type="HAMAP" id="MF_00220_A">
    <property type="entry name" value="PyrC_classI_A"/>
    <property type="match status" value="1"/>
</dbReference>
<dbReference type="InterPro" id="IPR050138">
    <property type="entry name" value="DHOase/Allantoinase_Hydrolase"/>
</dbReference>
<dbReference type="GO" id="GO:0044205">
    <property type="term" value="P:'de novo' UMP biosynthetic process"/>
    <property type="evidence" value="ECO:0007669"/>
    <property type="project" value="UniProtKB-UniRule"/>
</dbReference>
<dbReference type="PANTHER" id="PTHR43668:SF2">
    <property type="entry name" value="ALLANTOINASE"/>
    <property type="match status" value="1"/>
</dbReference>
<dbReference type="SUPFAM" id="SSF51338">
    <property type="entry name" value="Composite domain of metallo-dependent hydrolases"/>
    <property type="match status" value="1"/>
</dbReference>
<feature type="binding site" evidence="4">
    <location>
        <position position="394"/>
    </location>
    <ligand>
        <name>substrate</name>
    </ligand>
</feature>
<evidence type="ECO:0000256" key="2">
    <source>
        <dbReference type="ARBA" id="ARBA00022801"/>
    </source>
</evidence>
<dbReference type="GO" id="GO:0005737">
    <property type="term" value="C:cytoplasm"/>
    <property type="evidence" value="ECO:0007669"/>
    <property type="project" value="TreeGrafter"/>
</dbReference>
<dbReference type="PROSITE" id="PS00483">
    <property type="entry name" value="DIHYDROOROTASE_2"/>
    <property type="match status" value="1"/>
</dbReference>
<dbReference type="EMBL" id="LWMW01000054">
    <property type="protein sequence ID" value="KZX17266.1"/>
    <property type="molecule type" value="Genomic_DNA"/>
</dbReference>
<feature type="binding site" evidence="4">
    <location>
        <position position="106"/>
    </location>
    <ligand>
        <name>substrate</name>
    </ligand>
</feature>
<feature type="region of interest" description="Disordered" evidence="5">
    <location>
        <begin position="286"/>
        <end position="333"/>
    </location>
</feature>
<keyword evidence="2 4" id="KW-0378">Hydrolase</keyword>
<dbReference type="SUPFAM" id="SSF51556">
    <property type="entry name" value="Metallo-dependent hydrolases"/>
    <property type="match status" value="2"/>
</dbReference>
<dbReference type="InterPro" id="IPR032466">
    <property type="entry name" value="Metal_Hydrolase"/>
</dbReference>
<feature type="binding site" evidence="4">
    <location>
        <position position="156"/>
    </location>
    <ligand>
        <name>Zn(2+)</name>
        <dbReference type="ChEBI" id="CHEBI:29105"/>
        <label>2</label>
    </ligand>
</feature>
<dbReference type="GO" id="GO:0006145">
    <property type="term" value="P:purine nucleobase catabolic process"/>
    <property type="evidence" value="ECO:0007669"/>
    <property type="project" value="TreeGrafter"/>
</dbReference>
<feature type="binding site" evidence="4">
    <location>
        <begin position="408"/>
        <end position="409"/>
    </location>
    <ligand>
        <name>substrate</name>
    </ligand>
</feature>
<keyword evidence="3 4" id="KW-0665">Pyrimidine biosynthesis</keyword>
<feature type="binding site" evidence="4">
    <location>
        <position position="390"/>
    </location>
    <ligand>
        <name>Zn(2+)</name>
        <dbReference type="ChEBI" id="CHEBI:29105"/>
        <label>1</label>
    </ligand>
</feature>
<feature type="modified residue" description="N6-carboxylysine" evidence="4">
    <location>
        <position position="156"/>
    </location>
</feature>